<reference evidence="2 3" key="1">
    <citation type="submission" date="2016-07" db="EMBL/GenBank/DDBJ databases">
        <title>Multiple horizontal gene transfer events from other fungi enriched the ability of initially mycotrophic Trichoderma (Ascomycota) to feed on dead plant biomass.</title>
        <authorList>
            <consortium name="DOE Joint Genome Institute"/>
            <person name="Aerts A."/>
            <person name="Atanasova L."/>
            <person name="Chenthamara K."/>
            <person name="Zhang J."/>
            <person name="Grujic M."/>
            <person name="Henrissat B."/>
            <person name="Kuo A."/>
            <person name="Salamov A."/>
            <person name="Lipzen A."/>
            <person name="Labutti K."/>
            <person name="Barry K."/>
            <person name="Miao Y."/>
            <person name="Rahimi M.J."/>
            <person name="Shen Q."/>
            <person name="Grigoriev I.V."/>
            <person name="Kubicek C.P."/>
            <person name="Druzhinina I.S."/>
        </authorList>
    </citation>
    <scope>NUCLEOTIDE SEQUENCE [LARGE SCALE GENOMIC DNA]</scope>
    <source>
        <strain evidence="2 3">CBS 433.97</strain>
    </source>
</reference>
<accession>A0A2T3Z710</accession>
<protein>
    <recommendedName>
        <fullName evidence="4">Secreted protein</fullName>
    </recommendedName>
</protein>
<keyword evidence="1" id="KW-0732">Signal</keyword>
<dbReference type="Proteomes" id="UP000240493">
    <property type="component" value="Unassembled WGS sequence"/>
</dbReference>
<evidence type="ECO:0000256" key="1">
    <source>
        <dbReference type="SAM" id="SignalP"/>
    </source>
</evidence>
<evidence type="ECO:0008006" key="4">
    <source>
        <dbReference type="Google" id="ProtNLM"/>
    </source>
</evidence>
<evidence type="ECO:0000313" key="3">
    <source>
        <dbReference type="Proteomes" id="UP000240493"/>
    </source>
</evidence>
<evidence type="ECO:0000313" key="2">
    <source>
        <dbReference type="EMBL" id="PTB40594.1"/>
    </source>
</evidence>
<sequence>MCVTTLVLLLFSSLYSRIKTRYLVCPPGVAASRRSSEQYRSSFCLLLLLLLCFFSQISPSSHANRAFVVTPCPACDLVGRSRFAPPLPGGFRISQYAD</sequence>
<dbReference type="AlphaFoldDB" id="A0A2T3Z710"/>
<organism evidence="2 3">
    <name type="scientific">Trichoderma asperellum (strain ATCC 204424 / CBS 433.97 / NBRC 101777)</name>
    <dbReference type="NCBI Taxonomy" id="1042311"/>
    <lineage>
        <taxon>Eukaryota</taxon>
        <taxon>Fungi</taxon>
        <taxon>Dikarya</taxon>
        <taxon>Ascomycota</taxon>
        <taxon>Pezizomycotina</taxon>
        <taxon>Sordariomycetes</taxon>
        <taxon>Hypocreomycetidae</taxon>
        <taxon>Hypocreales</taxon>
        <taxon>Hypocreaceae</taxon>
        <taxon>Trichoderma</taxon>
    </lineage>
</organism>
<name>A0A2T3Z710_TRIA4</name>
<feature type="chain" id="PRO_5015413146" description="Secreted protein" evidence="1">
    <location>
        <begin position="21"/>
        <end position="98"/>
    </location>
</feature>
<dbReference type="EMBL" id="KZ679262">
    <property type="protein sequence ID" value="PTB40594.1"/>
    <property type="molecule type" value="Genomic_DNA"/>
</dbReference>
<keyword evidence="3" id="KW-1185">Reference proteome</keyword>
<gene>
    <name evidence="2" type="ORF">M441DRAFT_408961</name>
</gene>
<feature type="signal peptide" evidence="1">
    <location>
        <begin position="1"/>
        <end position="20"/>
    </location>
</feature>
<proteinExistence type="predicted"/>